<dbReference type="InterPro" id="IPR000477">
    <property type="entry name" value="RT_dom"/>
</dbReference>
<dbReference type="PANTHER" id="PTHR47027">
    <property type="entry name" value="REVERSE TRANSCRIPTASE DOMAIN-CONTAINING PROTEIN"/>
    <property type="match status" value="1"/>
</dbReference>
<dbReference type="AlphaFoldDB" id="A0A8S3QRJ2"/>
<gene>
    <name evidence="2" type="ORF">MEDL_12434</name>
</gene>
<evidence type="ECO:0000259" key="1">
    <source>
        <dbReference type="PROSITE" id="PS50878"/>
    </source>
</evidence>
<reference evidence="2" key="1">
    <citation type="submission" date="2021-03" db="EMBL/GenBank/DDBJ databases">
        <authorList>
            <person name="Bekaert M."/>
        </authorList>
    </citation>
    <scope>NUCLEOTIDE SEQUENCE</scope>
</reference>
<sequence length="1150" mass="132266">MELNLACWNCRGIMSGVPYLIDFLNTNRIDVIAIAEHWLRSCQLMFLDTIDPTNYIGYGKGADDNCHQLFNFNIRGGAAFLVSKRLQPFIEVLDIPSNRITGIELNIPDTPNIYLISVYLPAVTQSYELFSKEVEILIDVYNIYSTMGTVVLMGDFNCKVEGPRYTFDYDKRSDSFRSFMQECNLRSLHLETNGIGPVCTFQSYQGGPKTAIDHIIVSTENLTKFSNIQVPDEHMFNVSDHKPIRCSFALSDNTNYVSKDDDLTVQRRISWTKAVQNGAIADYSFAVSQFLWDIKSPTATPANIEQYYSEIVNAILRADMETLPGKQYVKHLKPYWTKTVKEYHTIMRLQRRTWIENGKFHDRNDKHYSDYKSAKLNFRKQLELAYENYISEINRKIEESVDCDQRFVWSVIKSGRKSVSHCQQLNISGIQLISSDEIRDGWVTHFQSVFSFDSNLINPVNEKAIDNTINDLLETVRTNTNEKIEELTFDELYKLCDNLPCNKSPGLDGICYEHLKYGGKLLQRHICSLFNLVLETCYTPISWKDSCIIPLFKGGNKSKSDPNSYRGISLLCSISKLFEKALYTRLPSLHHNFPHQSQVAYQKTLSSTHASFNMQEVVHHNLERHSNIIVTLLDSMKAFDTLWHKGLLVKLYIYGVRGLTWLLIYEMYQNMRSCVQFKGKCSKWFNLKRGVRQGGVLSAVFYLVFINDLLKQLDESPYGSMLCNLRVSSTVQADDIALISTTSKGMKTLIDICQTYSENWGFRFSSAKSEVLKFCSSKCATITQPLKLYGADIPVVISTKHVGILLNAEFKSMSRTLNACRILRATALSVMKSGIHPSFLNPLTCSKIVFQMCYPKAMFACELWYGLSNTELTMLERSHKYICKTIQGLPARTRSDKCTSLLGWLPVECYIDKCKLQFFGRLCRMDNNLLPKRILLLRLLEFRNKCSKKQDGFVPDLIKIAVKYDLINFVEDFVKSGSFPSKTVWNRYISTSIAKSENNRWQQRISVDSDFEVFRKIHKHIVPHRAWVIAKTNPNFREGAKYIVDLCSVIRSEESPLLCDKCGQFFYNIIEHIMCMCDRLSDLRAKLWEDLISINPIVFSVYLDNLTSSTFTATLLSCYTEYDLDNDNSIYFSKTCITHVQRMCSVFYNS</sequence>
<dbReference type="SUPFAM" id="SSF56219">
    <property type="entry name" value="DNase I-like"/>
    <property type="match status" value="1"/>
</dbReference>
<dbReference type="Proteomes" id="UP000683360">
    <property type="component" value="Unassembled WGS sequence"/>
</dbReference>
<dbReference type="OrthoDB" id="6123348at2759"/>
<dbReference type="Pfam" id="PF03372">
    <property type="entry name" value="Exo_endo_phos"/>
    <property type="match status" value="1"/>
</dbReference>
<dbReference type="Pfam" id="PF00078">
    <property type="entry name" value="RVT_1"/>
    <property type="match status" value="1"/>
</dbReference>
<dbReference type="InterPro" id="IPR036691">
    <property type="entry name" value="Endo/exonu/phosph_ase_sf"/>
</dbReference>
<evidence type="ECO:0000313" key="3">
    <source>
        <dbReference type="Proteomes" id="UP000683360"/>
    </source>
</evidence>
<dbReference type="Gene3D" id="3.60.10.10">
    <property type="entry name" value="Endonuclease/exonuclease/phosphatase"/>
    <property type="match status" value="1"/>
</dbReference>
<dbReference type="PROSITE" id="PS50878">
    <property type="entry name" value="RT_POL"/>
    <property type="match status" value="1"/>
</dbReference>
<dbReference type="PANTHER" id="PTHR47027:SF20">
    <property type="entry name" value="REVERSE TRANSCRIPTASE-LIKE PROTEIN WITH RNA-DIRECTED DNA POLYMERASE DOMAIN"/>
    <property type="match status" value="1"/>
</dbReference>
<keyword evidence="3" id="KW-1185">Reference proteome</keyword>
<protein>
    <recommendedName>
        <fullName evidence="1">Reverse transcriptase domain-containing protein</fullName>
    </recommendedName>
</protein>
<comment type="caution">
    <text evidence="2">The sequence shown here is derived from an EMBL/GenBank/DDBJ whole genome shotgun (WGS) entry which is preliminary data.</text>
</comment>
<dbReference type="CDD" id="cd01650">
    <property type="entry name" value="RT_nLTR_like"/>
    <property type="match status" value="1"/>
</dbReference>
<dbReference type="GO" id="GO:0003824">
    <property type="term" value="F:catalytic activity"/>
    <property type="evidence" value="ECO:0007669"/>
    <property type="project" value="InterPro"/>
</dbReference>
<accession>A0A8S3QRJ2</accession>
<proteinExistence type="predicted"/>
<name>A0A8S3QRJ2_MYTED</name>
<feature type="domain" description="Reverse transcriptase" evidence="1">
    <location>
        <begin position="532"/>
        <end position="793"/>
    </location>
</feature>
<dbReference type="EMBL" id="CAJPWZ010000650">
    <property type="protein sequence ID" value="CAG2197596.1"/>
    <property type="molecule type" value="Genomic_DNA"/>
</dbReference>
<organism evidence="2 3">
    <name type="scientific">Mytilus edulis</name>
    <name type="common">Blue mussel</name>
    <dbReference type="NCBI Taxonomy" id="6550"/>
    <lineage>
        <taxon>Eukaryota</taxon>
        <taxon>Metazoa</taxon>
        <taxon>Spiralia</taxon>
        <taxon>Lophotrochozoa</taxon>
        <taxon>Mollusca</taxon>
        <taxon>Bivalvia</taxon>
        <taxon>Autobranchia</taxon>
        <taxon>Pteriomorphia</taxon>
        <taxon>Mytilida</taxon>
        <taxon>Mytiloidea</taxon>
        <taxon>Mytilidae</taxon>
        <taxon>Mytilinae</taxon>
        <taxon>Mytilus</taxon>
    </lineage>
</organism>
<evidence type="ECO:0000313" key="2">
    <source>
        <dbReference type="EMBL" id="CAG2197596.1"/>
    </source>
</evidence>
<dbReference type="InterPro" id="IPR005135">
    <property type="entry name" value="Endo/exonuclease/phosphatase"/>
</dbReference>